<evidence type="ECO:0000256" key="2">
    <source>
        <dbReference type="ARBA" id="ARBA00022603"/>
    </source>
</evidence>
<dbReference type="GO" id="GO:0005737">
    <property type="term" value="C:cytoplasm"/>
    <property type="evidence" value="ECO:0007669"/>
    <property type="project" value="TreeGrafter"/>
</dbReference>
<dbReference type="PROSITE" id="PS00092">
    <property type="entry name" value="N6_MTASE"/>
    <property type="match status" value="1"/>
</dbReference>
<evidence type="ECO:0000313" key="6">
    <source>
        <dbReference type="EMBL" id="EFM46423.1"/>
    </source>
</evidence>
<dbReference type="Proteomes" id="UP000003045">
    <property type="component" value="Unassembled WGS sequence"/>
</dbReference>
<dbReference type="Gene3D" id="3.40.50.150">
    <property type="entry name" value="Vaccinia Virus protein VP39"/>
    <property type="match status" value="1"/>
</dbReference>
<reference evidence="6" key="1">
    <citation type="submission" date="2010-08" db="EMBL/GenBank/DDBJ databases">
        <authorList>
            <person name="Muzny D."/>
            <person name="Qin X."/>
            <person name="Deng J."/>
            <person name="Jiang H."/>
            <person name="Liu Y."/>
            <person name="Qu J."/>
            <person name="Song X.-Z."/>
            <person name="Zhang L."/>
            <person name="Thornton R."/>
            <person name="Coyle M."/>
            <person name="Francisco L."/>
            <person name="Jackson L."/>
            <person name="Javaid M."/>
            <person name="Korchina V."/>
            <person name="Kovar C."/>
            <person name="Mata R."/>
            <person name="Mathew T."/>
            <person name="Ngo R."/>
            <person name="Nguyen L."/>
            <person name="Nguyen N."/>
            <person name="Okwuonu G."/>
            <person name="Ongeri F."/>
            <person name="Pham C."/>
            <person name="Simmons D."/>
            <person name="Wilczek-Boney K."/>
            <person name="Hale W."/>
            <person name="Jakkamsetti A."/>
            <person name="Pham P."/>
            <person name="Ruth R."/>
            <person name="San Lucas F."/>
            <person name="Warren J."/>
            <person name="Zhang J."/>
            <person name="Zhao Z."/>
            <person name="Zhou C."/>
            <person name="Zhu D."/>
            <person name="Lee S."/>
            <person name="Bess C."/>
            <person name="Blankenburg K."/>
            <person name="Forbes L."/>
            <person name="Fu Q."/>
            <person name="Gubbala S."/>
            <person name="Hirani K."/>
            <person name="Jayaseelan J.C."/>
            <person name="Lara F."/>
            <person name="Munidasa M."/>
            <person name="Palculict T."/>
            <person name="Patil S."/>
            <person name="Pu L.-L."/>
            <person name="Saada N."/>
            <person name="Tang L."/>
            <person name="Weissenberger G."/>
            <person name="Zhu Y."/>
            <person name="Hemphill L."/>
            <person name="Shang Y."/>
            <person name="Youmans B."/>
            <person name="Ayvaz T."/>
            <person name="Ross M."/>
            <person name="Santibanez J."/>
            <person name="Aqrawi P."/>
            <person name="Gross S."/>
            <person name="Joshi V."/>
            <person name="Fowler G."/>
            <person name="Nazareth L."/>
            <person name="Reid J."/>
            <person name="Worley K."/>
            <person name="Petrosino J."/>
            <person name="Highlander S."/>
            <person name="Gibbs R."/>
        </authorList>
    </citation>
    <scope>NUCLEOTIDE SEQUENCE [LARGE SCALE GENOMIC DNA]</scope>
    <source>
        <strain evidence="6">ATCC 35239</strain>
    </source>
</reference>
<dbReference type="InterPro" id="IPR002941">
    <property type="entry name" value="DNA_methylase_N4/N6"/>
</dbReference>
<evidence type="ECO:0000256" key="3">
    <source>
        <dbReference type="ARBA" id="ARBA00022679"/>
    </source>
</evidence>
<dbReference type="InterPro" id="IPR001091">
    <property type="entry name" value="RM_Methyltransferase"/>
</dbReference>
<sequence>MTKACTFPVDAEVKPFYKDSSTRIFLGDAFEILARIAQSSVDMIFADPPYFLSNGGISCSGGRQVSVNKGAWDRGMGTEEKHGFNRRWVRQCKRVLKRDGSIWVSGTFHNIYSLGFALEQEGFKILNNITWQKLNPPPNLACRCFTHSTETVIWARKNERKARHFFDYPLMKTLNGGKQMKDVWAGTLTPKSEKICGKHPTQKPEYLLERIILASTREGDLVLDPFVGSGTTAVVAKRLGRYSIGIETNFYSSGGSKLNETARSYKQLVEESRQIPGFEFVWFTDGKGWHSAKRNLLETFEVMEHIYSIADLESGICTKLFDL</sequence>
<dbReference type="SUPFAM" id="SSF53335">
    <property type="entry name" value="S-adenosyl-L-methionine-dependent methyltransferases"/>
    <property type="match status" value="1"/>
</dbReference>
<dbReference type="AlphaFoldDB" id="E0QQ43"/>
<evidence type="ECO:0000313" key="7">
    <source>
        <dbReference type="Proteomes" id="UP000003045"/>
    </source>
</evidence>
<keyword evidence="3 6" id="KW-0808">Transferase</keyword>
<proteinExistence type="inferred from homology"/>
<dbReference type="PRINTS" id="PR00508">
    <property type="entry name" value="S21N4MTFRASE"/>
</dbReference>
<keyword evidence="2 6" id="KW-0489">Methyltransferase</keyword>
<dbReference type="GO" id="GO:0009307">
    <property type="term" value="P:DNA restriction-modification system"/>
    <property type="evidence" value="ECO:0007669"/>
    <property type="project" value="InterPro"/>
</dbReference>
<dbReference type="RefSeq" id="WP_004016435.1">
    <property type="nucleotide sequence ID" value="NZ_GL405260.1"/>
</dbReference>
<comment type="similarity">
    <text evidence="1 4">Belongs to the N(4)/N(6)-methyltransferase family.</text>
</comment>
<evidence type="ECO:0000256" key="1">
    <source>
        <dbReference type="ARBA" id="ARBA00006594"/>
    </source>
</evidence>
<dbReference type="GO" id="GO:0003677">
    <property type="term" value="F:DNA binding"/>
    <property type="evidence" value="ECO:0007669"/>
    <property type="project" value="InterPro"/>
</dbReference>
<keyword evidence="7" id="KW-1185">Reference proteome</keyword>
<name>E0QQ43_9ACTO</name>
<dbReference type="EC" id="2.1.1.-" evidence="4"/>
<gene>
    <name evidence="6" type="primary">babI</name>
    <name evidence="6" type="ORF">HMPREF0580_0970</name>
</gene>
<feature type="domain" description="DNA methylase N-4/N-6" evidence="5">
    <location>
        <begin position="41"/>
        <end position="249"/>
    </location>
</feature>
<dbReference type="GO" id="GO:0009036">
    <property type="term" value="F:type II site-specific deoxyribonuclease activity"/>
    <property type="evidence" value="ECO:0007669"/>
    <property type="project" value="InterPro"/>
</dbReference>
<dbReference type="InterPro" id="IPR029063">
    <property type="entry name" value="SAM-dependent_MTases_sf"/>
</dbReference>
<dbReference type="Pfam" id="PF01555">
    <property type="entry name" value="N6_N4_Mtase"/>
    <property type="match status" value="1"/>
</dbReference>
<organism evidence="6 7">
    <name type="scientific">Mobiluncus mulieris ATCC 35239</name>
    <dbReference type="NCBI Taxonomy" id="871571"/>
    <lineage>
        <taxon>Bacteria</taxon>
        <taxon>Bacillati</taxon>
        <taxon>Actinomycetota</taxon>
        <taxon>Actinomycetes</taxon>
        <taxon>Actinomycetales</taxon>
        <taxon>Actinomycetaceae</taxon>
        <taxon>Mobiluncus</taxon>
    </lineage>
</organism>
<dbReference type="GO" id="GO:0032259">
    <property type="term" value="P:methylation"/>
    <property type="evidence" value="ECO:0007669"/>
    <property type="project" value="UniProtKB-KW"/>
</dbReference>
<dbReference type="InterPro" id="IPR002052">
    <property type="entry name" value="DNA_methylase_N6_adenine_CS"/>
</dbReference>
<dbReference type="PANTHER" id="PTHR13370:SF3">
    <property type="entry name" value="TRNA (GUANINE(10)-N2)-METHYLTRANSFERASE HOMOLOG"/>
    <property type="match status" value="1"/>
</dbReference>
<dbReference type="HOGENOM" id="CLU_024927_5_1_11"/>
<evidence type="ECO:0000256" key="4">
    <source>
        <dbReference type="RuleBase" id="RU362026"/>
    </source>
</evidence>
<dbReference type="EMBL" id="AEET01000024">
    <property type="protein sequence ID" value="EFM46423.1"/>
    <property type="molecule type" value="Genomic_DNA"/>
</dbReference>
<dbReference type="PANTHER" id="PTHR13370">
    <property type="entry name" value="RNA METHYLASE-RELATED"/>
    <property type="match status" value="1"/>
</dbReference>
<evidence type="ECO:0000259" key="5">
    <source>
        <dbReference type="Pfam" id="PF01555"/>
    </source>
</evidence>
<protein>
    <recommendedName>
        <fullName evidence="4">Methyltransferase</fullName>
        <ecNumber evidence="4">2.1.1.-</ecNumber>
    </recommendedName>
</protein>
<dbReference type="GO" id="GO:0008170">
    <property type="term" value="F:N-methyltransferase activity"/>
    <property type="evidence" value="ECO:0007669"/>
    <property type="project" value="InterPro"/>
</dbReference>
<dbReference type="STRING" id="871571.HMPREF0580_0970"/>
<accession>E0QQ43</accession>
<dbReference type="REBASE" id="415688">
    <property type="entry name" value="M2.Mmu35239ORF969P"/>
</dbReference>
<comment type="caution">
    <text evidence="6">The sequence shown here is derived from an EMBL/GenBank/DDBJ whole genome shotgun (WGS) entry which is preliminary data.</text>
</comment>